<feature type="domain" description="Neurotransmitter-gated ion-channel ligand-binding" evidence="1">
    <location>
        <begin position="1"/>
        <end position="144"/>
    </location>
</feature>
<dbReference type="AlphaFoldDB" id="A0A7I8WFU7"/>
<sequence length="144" mass="17031">MNWTDPRLTWKSEKFQEIHLPIDDIWMPDVIAYNLLEAEDYLIKPLAVVYSNGFVLVIPSKKYVVRCTEDKDHLYTCTITFGSWTYSNKDIDLVLSSDQLDLDLYENKDFEIVDSDVVRTEKKYSCCPELYISLKYTIQLRRKV</sequence>
<dbReference type="PANTHER" id="PTHR18945">
    <property type="entry name" value="NEUROTRANSMITTER GATED ION CHANNEL"/>
    <property type="match status" value="1"/>
</dbReference>
<comment type="caution">
    <text evidence="2">The sequence shown here is derived from an EMBL/GenBank/DDBJ whole genome shotgun (WGS) entry which is preliminary data.</text>
</comment>
<dbReference type="InterPro" id="IPR036734">
    <property type="entry name" value="Neur_chan_lig-bd_sf"/>
</dbReference>
<accession>A0A7I8WFU7</accession>
<name>A0A7I8WFU7_9ANNE</name>
<dbReference type="GO" id="GO:0004888">
    <property type="term" value="F:transmembrane signaling receptor activity"/>
    <property type="evidence" value="ECO:0007669"/>
    <property type="project" value="InterPro"/>
</dbReference>
<dbReference type="InterPro" id="IPR006201">
    <property type="entry name" value="Neur_channel"/>
</dbReference>
<reference evidence="2 3" key="1">
    <citation type="submission" date="2020-08" db="EMBL/GenBank/DDBJ databases">
        <authorList>
            <person name="Hejnol A."/>
        </authorList>
    </citation>
    <scope>NUCLEOTIDE SEQUENCE [LARGE SCALE GENOMIC DNA]</scope>
</reference>
<dbReference type="GO" id="GO:0005230">
    <property type="term" value="F:extracellular ligand-gated monoatomic ion channel activity"/>
    <property type="evidence" value="ECO:0007669"/>
    <property type="project" value="InterPro"/>
</dbReference>
<dbReference type="Pfam" id="PF02931">
    <property type="entry name" value="Neur_chan_LBD"/>
    <property type="match status" value="1"/>
</dbReference>
<organism evidence="2 3">
    <name type="scientific">Dimorphilus gyrociliatus</name>
    <dbReference type="NCBI Taxonomy" id="2664684"/>
    <lineage>
        <taxon>Eukaryota</taxon>
        <taxon>Metazoa</taxon>
        <taxon>Spiralia</taxon>
        <taxon>Lophotrochozoa</taxon>
        <taxon>Annelida</taxon>
        <taxon>Polychaeta</taxon>
        <taxon>Polychaeta incertae sedis</taxon>
        <taxon>Dinophilidae</taxon>
        <taxon>Dimorphilus</taxon>
    </lineage>
</organism>
<proteinExistence type="predicted"/>
<dbReference type="Gene3D" id="2.70.170.10">
    <property type="entry name" value="Neurotransmitter-gated ion-channel ligand-binding domain"/>
    <property type="match status" value="1"/>
</dbReference>
<dbReference type="EMBL" id="CAJFCJ010000117">
    <property type="protein sequence ID" value="CAD5126982.1"/>
    <property type="molecule type" value="Genomic_DNA"/>
</dbReference>
<dbReference type="GO" id="GO:0016020">
    <property type="term" value="C:membrane"/>
    <property type="evidence" value="ECO:0007669"/>
    <property type="project" value="InterPro"/>
</dbReference>
<dbReference type="SUPFAM" id="SSF63712">
    <property type="entry name" value="Nicotinic receptor ligand binding domain-like"/>
    <property type="match status" value="1"/>
</dbReference>
<dbReference type="InterPro" id="IPR006202">
    <property type="entry name" value="Neur_chan_lig-bd"/>
</dbReference>
<evidence type="ECO:0000259" key="1">
    <source>
        <dbReference type="Pfam" id="PF02931"/>
    </source>
</evidence>
<evidence type="ECO:0000313" key="2">
    <source>
        <dbReference type="EMBL" id="CAD5126982.1"/>
    </source>
</evidence>
<dbReference type="Proteomes" id="UP000549394">
    <property type="component" value="Unassembled WGS sequence"/>
</dbReference>
<gene>
    <name evidence="2" type="ORF">DGYR_LOCUS14197</name>
</gene>
<evidence type="ECO:0000313" key="3">
    <source>
        <dbReference type="Proteomes" id="UP000549394"/>
    </source>
</evidence>
<protein>
    <submittedName>
        <fullName evidence="2">DgyrCDS14976</fullName>
    </submittedName>
</protein>
<keyword evidence="3" id="KW-1185">Reference proteome</keyword>
<dbReference type="OrthoDB" id="410315at2759"/>